<keyword evidence="5" id="KW-0028">Amino-acid biosynthesis</keyword>
<dbReference type="InterPro" id="IPR015421">
    <property type="entry name" value="PyrdxlP-dep_Trfase_major"/>
</dbReference>
<evidence type="ECO:0000256" key="6">
    <source>
        <dbReference type="ARBA" id="ARBA00022679"/>
    </source>
</evidence>
<dbReference type="PANTHER" id="PTHR43643">
    <property type="entry name" value="HISTIDINOL-PHOSPHATE AMINOTRANSFERASE 2"/>
    <property type="match status" value="1"/>
</dbReference>
<protein>
    <recommendedName>
        <fullName evidence="3">histidinol-phosphate transaminase</fullName>
        <ecNumber evidence="3">2.6.1.9</ecNumber>
    </recommendedName>
</protein>
<keyword evidence="6" id="KW-0808">Transferase</keyword>
<proteinExistence type="inferred from homology"/>
<comment type="similarity">
    <text evidence="2">Belongs to the class-II pyridoxal-phosphate-dependent aminotransferase family. Histidinol-phosphate aminotransferase subfamily.</text>
</comment>
<feature type="domain" description="Aminotransferase class I/classII large" evidence="10">
    <location>
        <begin position="18"/>
        <end position="308"/>
    </location>
</feature>
<keyword evidence="12" id="KW-1185">Reference proteome</keyword>
<dbReference type="Proteomes" id="UP001595729">
    <property type="component" value="Unassembled WGS sequence"/>
</dbReference>
<keyword evidence="8" id="KW-0368">Histidine biosynthesis</keyword>
<organism evidence="11 12">
    <name type="scientific">Hydrogenophaga luteola</name>
    <dbReference type="NCBI Taxonomy" id="1591122"/>
    <lineage>
        <taxon>Bacteria</taxon>
        <taxon>Pseudomonadati</taxon>
        <taxon>Pseudomonadota</taxon>
        <taxon>Betaproteobacteria</taxon>
        <taxon>Burkholderiales</taxon>
        <taxon>Comamonadaceae</taxon>
        <taxon>Hydrogenophaga</taxon>
    </lineage>
</organism>
<comment type="pathway">
    <text evidence="1">Amino-acid biosynthesis; L-histidine biosynthesis; L-histidine from 5-phospho-alpha-D-ribose 1-diphosphate: step 7/9.</text>
</comment>
<accession>A0ABV7W3Q7</accession>
<dbReference type="Pfam" id="PF00155">
    <property type="entry name" value="Aminotran_1_2"/>
    <property type="match status" value="1"/>
</dbReference>
<evidence type="ECO:0000256" key="7">
    <source>
        <dbReference type="ARBA" id="ARBA00022898"/>
    </source>
</evidence>
<dbReference type="Gene3D" id="3.40.640.10">
    <property type="entry name" value="Type I PLP-dependent aspartate aminotransferase-like (Major domain)"/>
    <property type="match status" value="1"/>
</dbReference>
<evidence type="ECO:0000259" key="10">
    <source>
        <dbReference type="Pfam" id="PF00155"/>
    </source>
</evidence>
<evidence type="ECO:0000256" key="8">
    <source>
        <dbReference type="ARBA" id="ARBA00023102"/>
    </source>
</evidence>
<evidence type="ECO:0000313" key="12">
    <source>
        <dbReference type="Proteomes" id="UP001595729"/>
    </source>
</evidence>
<dbReference type="RefSeq" id="WP_382172833.1">
    <property type="nucleotide sequence ID" value="NZ_JBHRXX010000002.1"/>
</dbReference>
<evidence type="ECO:0000256" key="4">
    <source>
        <dbReference type="ARBA" id="ARBA00022576"/>
    </source>
</evidence>
<dbReference type="EC" id="2.6.1.9" evidence="3"/>
<gene>
    <name evidence="11" type="ORF">ACFOPI_08235</name>
</gene>
<comment type="catalytic activity">
    <reaction evidence="9">
        <text>L-histidinol phosphate + 2-oxoglutarate = 3-(imidazol-4-yl)-2-oxopropyl phosphate + L-glutamate</text>
        <dbReference type="Rhea" id="RHEA:23744"/>
        <dbReference type="ChEBI" id="CHEBI:16810"/>
        <dbReference type="ChEBI" id="CHEBI:29985"/>
        <dbReference type="ChEBI" id="CHEBI:57766"/>
        <dbReference type="ChEBI" id="CHEBI:57980"/>
        <dbReference type="EC" id="2.6.1.9"/>
    </reaction>
</comment>
<sequence>MTARIHGGPDAQGVARWDFSSNANACGPCPMALQAVWQANATHYPDPAYTRLRATLAELHGVAPWRVLLAASASECIQRLTAWRWQAGDRRFWTPPHAYGDYAHAASAWGLERVGAPAQAPLAWLCDPGSPLGQGESVEVVRALLNHTPRTAVLDRAYAPLRLRGESALDAAQLDRVWQLWSPNKALGLTGVRAAYAIAPLGAHADVEALQALAASWPIGAHGEAMLMAWAQTEVQRWVADSRENLAAWAEALRATLERHGWICAPSDTAYVCSKPPHPLDAARLRAQGIKLRDATSFGLPGWWRLNAQRPEALAALDAALQEQLVNEGTPR</sequence>
<dbReference type="InterPro" id="IPR015422">
    <property type="entry name" value="PyrdxlP-dep_Trfase_small"/>
</dbReference>
<dbReference type="PANTHER" id="PTHR43643:SF6">
    <property type="entry name" value="HISTIDINOL-PHOSPHATE AMINOTRANSFERASE"/>
    <property type="match status" value="1"/>
</dbReference>
<dbReference type="SUPFAM" id="SSF53383">
    <property type="entry name" value="PLP-dependent transferases"/>
    <property type="match status" value="1"/>
</dbReference>
<dbReference type="EMBL" id="JBHRXX010000002">
    <property type="protein sequence ID" value="MFC3683577.1"/>
    <property type="molecule type" value="Genomic_DNA"/>
</dbReference>
<keyword evidence="7" id="KW-0663">Pyridoxal phosphate</keyword>
<reference evidence="12" key="1">
    <citation type="journal article" date="2019" name="Int. J. Syst. Evol. Microbiol.">
        <title>The Global Catalogue of Microorganisms (GCM) 10K type strain sequencing project: providing services to taxonomists for standard genome sequencing and annotation.</title>
        <authorList>
            <consortium name="The Broad Institute Genomics Platform"/>
            <consortium name="The Broad Institute Genome Sequencing Center for Infectious Disease"/>
            <person name="Wu L."/>
            <person name="Ma J."/>
        </authorList>
    </citation>
    <scope>NUCLEOTIDE SEQUENCE [LARGE SCALE GENOMIC DNA]</scope>
    <source>
        <strain evidence="12">KCTC 42501</strain>
    </source>
</reference>
<evidence type="ECO:0000313" key="11">
    <source>
        <dbReference type="EMBL" id="MFC3683577.1"/>
    </source>
</evidence>
<evidence type="ECO:0000256" key="9">
    <source>
        <dbReference type="ARBA" id="ARBA00047481"/>
    </source>
</evidence>
<dbReference type="GO" id="GO:0008483">
    <property type="term" value="F:transaminase activity"/>
    <property type="evidence" value="ECO:0007669"/>
    <property type="project" value="UniProtKB-KW"/>
</dbReference>
<evidence type="ECO:0000256" key="1">
    <source>
        <dbReference type="ARBA" id="ARBA00005011"/>
    </source>
</evidence>
<name>A0ABV7W3Q7_9BURK</name>
<dbReference type="Gene3D" id="3.90.1150.10">
    <property type="entry name" value="Aspartate Aminotransferase, domain 1"/>
    <property type="match status" value="1"/>
</dbReference>
<dbReference type="InterPro" id="IPR015424">
    <property type="entry name" value="PyrdxlP-dep_Trfase"/>
</dbReference>
<comment type="caution">
    <text evidence="11">The sequence shown here is derived from an EMBL/GenBank/DDBJ whole genome shotgun (WGS) entry which is preliminary data.</text>
</comment>
<keyword evidence="4 11" id="KW-0032">Aminotransferase</keyword>
<dbReference type="InterPro" id="IPR050106">
    <property type="entry name" value="HistidinolP_aminotransfase"/>
</dbReference>
<evidence type="ECO:0000256" key="2">
    <source>
        <dbReference type="ARBA" id="ARBA00007970"/>
    </source>
</evidence>
<evidence type="ECO:0000256" key="5">
    <source>
        <dbReference type="ARBA" id="ARBA00022605"/>
    </source>
</evidence>
<evidence type="ECO:0000256" key="3">
    <source>
        <dbReference type="ARBA" id="ARBA00012748"/>
    </source>
</evidence>
<dbReference type="InterPro" id="IPR004839">
    <property type="entry name" value="Aminotransferase_I/II_large"/>
</dbReference>